<dbReference type="EMBL" id="CP003349">
    <property type="protein sequence ID" value="AFD06174.1"/>
    <property type="molecule type" value="Genomic_DNA"/>
</dbReference>
<organism evidence="2 3">
    <name type="scientific">Solitalea canadensis (strain ATCC 29591 / DSM 3403 / JCM 21819 / LMG 8368 / NBRC 15130 / NCIMB 12057 / USAM 9D)</name>
    <name type="common">Flexibacter canadensis</name>
    <dbReference type="NCBI Taxonomy" id="929556"/>
    <lineage>
        <taxon>Bacteria</taxon>
        <taxon>Pseudomonadati</taxon>
        <taxon>Bacteroidota</taxon>
        <taxon>Sphingobacteriia</taxon>
        <taxon>Sphingobacteriales</taxon>
        <taxon>Sphingobacteriaceae</taxon>
        <taxon>Solitalea</taxon>
    </lineage>
</organism>
<keyword evidence="1" id="KW-0472">Membrane</keyword>
<evidence type="ECO:0000313" key="2">
    <source>
        <dbReference type="EMBL" id="AFD06174.1"/>
    </source>
</evidence>
<dbReference type="KEGG" id="scn:Solca_1067"/>
<evidence type="ECO:0000256" key="1">
    <source>
        <dbReference type="SAM" id="Phobius"/>
    </source>
</evidence>
<accession>H8KVB6</accession>
<feature type="transmembrane region" description="Helical" evidence="1">
    <location>
        <begin position="20"/>
        <end position="39"/>
    </location>
</feature>
<evidence type="ECO:0000313" key="3">
    <source>
        <dbReference type="Proteomes" id="UP000007590"/>
    </source>
</evidence>
<dbReference type="AlphaFoldDB" id="H8KVB6"/>
<protein>
    <submittedName>
        <fullName evidence="2">Uncharacterized protein</fullName>
    </submittedName>
</protein>
<dbReference type="STRING" id="929556.Solca_1067"/>
<name>H8KVB6_SOLCM</name>
<dbReference type="HOGENOM" id="CLU_3222156_0_0_10"/>
<sequence>MIYFDRLRVAGYGLRVAGYVLAYIELLIVDLIVYNLILLKLNGT</sequence>
<reference evidence="2" key="1">
    <citation type="submission" date="2012-02" db="EMBL/GenBank/DDBJ databases">
        <title>The complete genome of Solitalea canadensis DSM 3403.</title>
        <authorList>
            <consortium name="US DOE Joint Genome Institute (JGI-PGF)"/>
            <person name="Lucas S."/>
            <person name="Copeland A."/>
            <person name="Lapidus A."/>
            <person name="Glavina del Rio T."/>
            <person name="Dalin E."/>
            <person name="Tice H."/>
            <person name="Bruce D."/>
            <person name="Goodwin L."/>
            <person name="Pitluck S."/>
            <person name="Peters L."/>
            <person name="Ovchinnikova G."/>
            <person name="Lu M."/>
            <person name="Kyrpides N."/>
            <person name="Mavromatis K."/>
            <person name="Ivanova N."/>
            <person name="Brettin T."/>
            <person name="Detter J.C."/>
            <person name="Han C."/>
            <person name="Larimer F."/>
            <person name="Land M."/>
            <person name="Hauser L."/>
            <person name="Markowitz V."/>
            <person name="Cheng J.-F."/>
            <person name="Hugenholtz P."/>
            <person name="Woyke T."/>
            <person name="Wu D."/>
            <person name="Spring S."/>
            <person name="Schroeder M."/>
            <person name="Kopitz M."/>
            <person name="Brambilla E."/>
            <person name="Klenk H.-P."/>
            <person name="Eisen J.A."/>
        </authorList>
    </citation>
    <scope>NUCLEOTIDE SEQUENCE</scope>
    <source>
        <strain evidence="2">DSM 3403</strain>
    </source>
</reference>
<proteinExistence type="predicted"/>
<keyword evidence="1" id="KW-0812">Transmembrane</keyword>
<keyword evidence="1" id="KW-1133">Transmembrane helix</keyword>
<dbReference type="Proteomes" id="UP000007590">
    <property type="component" value="Chromosome"/>
</dbReference>
<keyword evidence="3" id="KW-1185">Reference proteome</keyword>
<dbReference type="RefSeq" id="WP_014679401.1">
    <property type="nucleotide sequence ID" value="NC_017770.1"/>
</dbReference>
<gene>
    <name evidence="2" type="ordered locus">Solca_1067</name>
</gene>